<proteinExistence type="predicted"/>
<evidence type="ECO:0000256" key="10">
    <source>
        <dbReference type="ARBA" id="ARBA00023136"/>
    </source>
</evidence>
<dbReference type="EMBL" id="JABEZZ010000007">
    <property type="protein sequence ID" value="MBA0590978.1"/>
    <property type="molecule type" value="Genomic_DNA"/>
</dbReference>
<evidence type="ECO:0000256" key="4">
    <source>
        <dbReference type="ARBA" id="ARBA00022679"/>
    </source>
</evidence>
<evidence type="ECO:0000256" key="6">
    <source>
        <dbReference type="ARBA" id="ARBA00022741"/>
    </source>
</evidence>
<comment type="subcellular location">
    <subcellularLocation>
        <location evidence="1">Membrane</location>
        <topology evidence="1">Single-pass membrane protein</topology>
    </subcellularLocation>
</comment>
<evidence type="ECO:0000256" key="7">
    <source>
        <dbReference type="ARBA" id="ARBA00022777"/>
    </source>
</evidence>
<gene>
    <name evidence="15" type="ORF">Gorai_019667</name>
</gene>
<comment type="catalytic activity">
    <reaction evidence="11">
        <text>L-threonyl-[protein] + ATP = O-phospho-L-threonyl-[protein] + ADP + H(+)</text>
        <dbReference type="Rhea" id="RHEA:46608"/>
        <dbReference type="Rhea" id="RHEA-COMP:11060"/>
        <dbReference type="Rhea" id="RHEA-COMP:11605"/>
        <dbReference type="ChEBI" id="CHEBI:15378"/>
        <dbReference type="ChEBI" id="CHEBI:30013"/>
        <dbReference type="ChEBI" id="CHEBI:30616"/>
        <dbReference type="ChEBI" id="CHEBI:61977"/>
        <dbReference type="ChEBI" id="CHEBI:456216"/>
        <dbReference type="EC" id="2.7.11.1"/>
    </reaction>
</comment>
<dbReference type="GO" id="GO:0016020">
    <property type="term" value="C:membrane"/>
    <property type="evidence" value="ECO:0007669"/>
    <property type="project" value="UniProtKB-SubCell"/>
</dbReference>
<evidence type="ECO:0000256" key="12">
    <source>
        <dbReference type="ARBA" id="ARBA00048679"/>
    </source>
</evidence>
<evidence type="ECO:0000256" key="13">
    <source>
        <dbReference type="SAM" id="Phobius"/>
    </source>
</evidence>
<dbReference type="PANTHER" id="PTHR47984">
    <property type="entry name" value="OS01G0323000 PROTEIN"/>
    <property type="match status" value="1"/>
</dbReference>
<keyword evidence="9 13" id="KW-1133">Transmembrane helix</keyword>
<keyword evidence="5 13" id="KW-0812">Transmembrane</keyword>
<dbReference type="InterPro" id="IPR000719">
    <property type="entry name" value="Prot_kinase_dom"/>
</dbReference>
<evidence type="ECO:0000256" key="11">
    <source>
        <dbReference type="ARBA" id="ARBA00047899"/>
    </source>
</evidence>
<feature type="domain" description="Protein kinase" evidence="14">
    <location>
        <begin position="1"/>
        <end position="180"/>
    </location>
</feature>
<dbReference type="InterPro" id="IPR011009">
    <property type="entry name" value="Kinase-like_dom_sf"/>
</dbReference>
<keyword evidence="10 13" id="KW-0472">Membrane</keyword>
<dbReference type="GO" id="GO:0005524">
    <property type="term" value="F:ATP binding"/>
    <property type="evidence" value="ECO:0007669"/>
    <property type="project" value="UniProtKB-KW"/>
</dbReference>
<keyword evidence="3" id="KW-0597">Phosphoprotein</keyword>
<accession>A0A7J8PP61</accession>
<dbReference type="PROSITE" id="PS50011">
    <property type="entry name" value="PROTEIN_KINASE_DOM"/>
    <property type="match status" value="1"/>
</dbReference>
<evidence type="ECO:0000256" key="5">
    <source>
        <dbReference type="ARBA" id="ARBA00022692"/>
    </source>
</evidence>
<keyword evidence="7" id="KW-0418">Kinase</keyword>
<sequence>MFQIDIAPSTLLNPKFYDALLNGVEIFKLNNRNKNLAGSSNVQPSAMLRQSTDELPNSIAFKSNNGVASAWAVGRAAAAFVVVAILVFAYGCQDNILLDEKWVAKVSNFGLSKIDPEMNKGHVSTVVKGSFGYLDPEYFQRQQLTEKSNIYSFDIVLFEALSARPVVDAKLPKVQVSLTD</sequence>
<comment type="caution">
    <text evidence="15">The sequence shown here is derived from an EMBL/GenBank/DDBJ whole genome shotgun (WGS) entry which is preliminary data.</text>
</comment>
<dbReference type="InterPro" id="IPR001245">
    <property type="entry name" value="Ser-Thr/Tyr_kinase_cat_dom"/>
</dbReference>
<organism evidence="15 16">
    <name type="scientific">Gossypium raimondii</name>
    <name type="common">Peruvian cotton</name>
    <name type="synonym">Gossypium klotzschianum subsp. raimondii</name>
    <dbReference type="NCBI Taxonomy" id="29730"/>
    <lineage>
        <taxon>Eukaryota</taxon>
        <taxon>Viridiplantae</taxon>
        <taxon>Streptophyta</taxon>
        <taxon>Embryophyta</taxon>
        <taxon>Tracheophyta</taxon>
        <taxon>Spermatophyta</taxon>
        <taxon>Magnoliopsida</taxon>
        <taxon>eudicotyledons</taxon>
        <taxon>Gunneridae</taxon>
        <taxon>Pentapetalae</taxon>
        <taxon>rosids</taxon>
        <taxon>malvids</taxon>
        <taxon>Malvales</taxon>
        <taxon>Malvaceae</taxon>
        <taxon>Malvoideae</taxon>
        <taxon>Gossypium</taxon>
    </lineage>
</organism>
<protein>
    <recommendedName>
        <fullName evidence="2">non-specific serine/threonine protein kinase</fullName>
        <ecNumber evidence="2">2.7.11.1</ecNumber>
    </recommendedName>
</protein>
<dbReference type="Pfam" id="PF07714">
    <property type="entry name" value="PK_Tyr_Ser-Thr"/>
    <property type="match status" value="1"/>
</dbReference>
<keyword evidence="4" id="KW-0808">Transferase</keyword>
<evidence type="ECO:0000256" key="3">
    <source>
        <dbReference type="ARBA" id="ARBA00022553"/>
    </source>
</evidence>
<feature type="transmembrane region" description="Helical" evidence="13">
    <location>
        <begin position="72"/>
        <end position="92"/>
    </location>
</feature>
<keyword evidence="8" id="KW-0067">ATP-binding</keyword>
<dbReference type="Proteomes" id="UP000593578">
    <property type="component" value="Unassembled WGS sequence"/>
</dbReference>
<evidence type="ECO:0000256" key="2">
    <source>
        <dbReference type="ARBA" id="ARBA00012513"/>
    </source>
</evidence>
<dbReference type="SUPFAM" id="SSF56112">
    <property type="entry name" value="Protein kinase-like (PK-like)"/>
    <property type="match status" value="1"/>
</dbReference>
<dbReference type="EC" id="2.7.11.1" evidence="2"/>
<evidence type="ECO:0000313" key="16">
    <source>
        <dbReference type="Proteomes" id="UP000593578"/>
    </source>
</evidence>
<evidence type="ECO:0000259" key="14">
    <source>
        <dbReference type="PROSITE" id="PS50011"/>
    </source>
</evidence>
<dbReference type="GO" id="GO:0004674">
    <property type="term" value="F:protein serine/threonine kinase activity"/>
    <property type="evidence" value="ECO:0007669"/>
    <property type="project" value="UniProtKB-EC"/>
</dbReference>
<evidence type="ECO:0000256" key="8">
    <source>
        <dbReference type="ARBA" id="ARBA00022840"/>
    </source>
</evidence>
<comment type="catalytic activity">
    <reaction evidence="12">
        <text>L-seryl-[protein] + ATP = O-phospho-L-seryl-[protein] + ADP + H(+)</text>
        <dbReference type="Rhea" id="RHEA:17989"/>
        <dbReference type="Rhea" id="RHEA-COMP:9863"/>
        <dbReference type="Rhea" id="RHEA-COMP:11604"/>
        <dbReference type="ChEBI" id="CHEBI:15378"/>
        <dbReference type="ChEBI" id="CHEBI:29999"/>
        <dbReference type="ChEBI" id="CHEBI:30616"/>
        <dbReference type="ChEBI" id="CHEBI:83421"/>
        <dbReference type="ChEBI" id="CHEBI:456216"/>
        <dbReference type="EC" id="2.7.11.1"/>
    </reaction>
</comment>
<name>A0A7J8PP61_GOSRA</name>
<evidence type="ECO:0000313" key="15">
    <source>
        <dbReference type="EMBL" id="MBA0590978.1"/>
    </source>
</evidence>
<dbReference type="PANTHER" id="PTHR47984:SF14">
    <property type="entry name" value="OS01G0323000 PROTEIN"/>
    <property type="match status" value="1"/>
</dbReference>
<reference evidence="15 16" key="1">
    <citation type="journal article" date="2019" name="Genome Biol. Evol.">
        <title>Insights into the evolution of the New World diploid cottons (Gossypium, subgenus Houzingenia) based on genome sequencing.</title>
        <authorList>
            <person name="Grover C.E."/>
            <person name="Arick M.A. 2nd"/>
            <person name="Thrash A."/>
            <person name="Conover J.L."/>
            <person name="Sanders W.S."/>
            <person name="Peterson D.G."/>
            <person name="Frelichowski J.E."/>
            <person name="Scheffler J.A."/>
            <person name="Scheffler B.E."/>
            <person name="Wendel J.F."/>
        </authorList>
    </citation>
    <scope>NUCLEOTIDE SEQUENCE [LARGE SCALE GENOMIC DNA]</scope>
    <source>
        <strain evidence="15">8</strain>
        <tissue evidence="15">Leaf</tissue>
    </source>
</reference>
<dbReference type="AlphaFoldDB" id="A0A7J8PP61"/>
<evidence type="ECO:0000256" key="9">
    <source>
        <dbReference type="ARBA" id="ARBA00022989"/>
    </source>
</evidence>
<evidence type="ECO:0000256" key="1">
    <source>
        <dbReference type="ARBA" id="ARBA00004167"/>
    </source>
</evidence>
<dbReference type="Gene3D" id="1.10.510.10">
    <property type="entry name" value="Transferase(Phosphotransferase) domain 1"/>
    <property type="match status" value="1"/>
</dbReference>
<keyword evidence="6" id="KW-0547">Nucleotide-binding</keyword>
<dbReference type="InterPro" id="IPR052232">
    <property type="entry name" value="RLK_Ser/Thr-Kinase"/>
</dbReference>